<dbReference type="InterPro" id="IPR013783">
    <property type="entry name" value="Ig-like_fold"/>
</dbReference>
<proteinExistence type="predicted"/>
<dbReference type="PROSITE" id="PS50093">
    <property type="entry name" value="PKD"/>
    <property type="match status" value="1"/>
</dbReference>
<dbReference type="Proteomes" id="UP000280307">
    <property type="component" value="Unassembled WGS sequence"/>
</dbReference>
<reference evidence="2 3" key="1">
    <citation type="submission" date="2018-12" db="EMBL/GenBank/DDBJ databases">
        <title>Genome Sequence of Candidatus Viridilinea halotolerans isolated from saline sulfide-rich spring.</title>
        <authorList>
            <person name="Grouzdev D.S."/>
            <person name="Burganskaya E.I."/>
            <person name="Krutkina M.S."/>
            <person name="Sukhacheva M.V."/>
            <person name="Gorlenko V.M."/>
        </authorList>
    </citation>
    <scope>NUCLEOTIDE SEQUENCE [LARGE SCALE GENOMIC DNA]</scope>
    <source>
        <strain evidence="2">Chok-6</strain>
    </source>
</reference>
<gene>
    <name evidence="2" type="ORF">EI684_22740</name>
</gene>
<evidence type="ECO:0000313" key="3">
    <source>
        <dbReference type="Proteomes" id="UP000280307"/>
    </source>
</evidence>
<sequence length="325" mass="34290">MRLTPRLSPGFYNPTSPSMTYGQEGGIVSNINSEAPTPAMINASASAVVVEPNQALTLQASAADDTEIMQYRWDLGDGREVGGAEAQVSYSEAGSYVVWAQAVSAAGDPAVAEPLHILVTPRVAEANLDTTPPEGTLQAPVATAQPTVTLRLSLAEGIAATGIQMRFSSDGQNYSAWEAFAAERVWSLAEDEGSVALFAQLRNELGVIATPLAAVLLYDTTPPSITLGPALNDPEQPREVSISWAVEDLGTEAHGILGNEYQLVGVDTDWQQAGAEQVATYSNLQAGTYVLKVRVTDQAGNVGLVEGQVVVDIPAHTTYLPLVQR</sequence>
<dbReference type="SMART" id="SM00089">
    <property type="entry name" value="PKD"/>
    <property type="match status" value="2"/>
</dbReference>
<dbReference type="Gene3D" id="2.60.40.10">
    <property type="entry name" value="Immunoglobulins"/>
    <property type="match status" value="2"/>
</dbReference>
<dbReference type="InterPro" id="IPR000601">
    <property type="entry name" value="PKD_dom"/>
</dbReference>
<dbReference type="AlphaFoldDB" id="A0A426TQL2"/>
<dbReference type="EMBL" id="RSAS01000935">
    <property type="protein sequence ID" value="RRR65576.1"/>
    <property type="molecule type" value="Genomic_DNA"/>
</dbReference>
<feature type="domain" description="PKD" evidence="1">
    <location>
        <begin position="53"/>
        <end position="112"/>
    </location>
</feature>
<protein>
    <submittedName>
        <fullName evidence="2">PKD domain-containing protein</fullName>
    </submittedName>
</protein>
<evidence type="ECO:0000313" key="2">
    <source>
        <dbReference type="EMBL" id="RRR65576.1"/>
    </source>
</evidence>
<evidence type="ECO:0000259" key="1">
    <source>
        <dbReference type="PROSITE" id="PS50093"/>
    </source>
</evidence>
<dbReference type="InterPro" id="IPR022409">
    <property type="entry name" value="PKD/Chitinase_dom"/>
</dbReference>
<comment type="caution">
    <text evidence="2">The sequence shown here is derived from an EMBL/GenBank/DDBJ whole genome shotgun (WGS) entry which is preliminary data.</text>
</comment>
<dbReference type="InterPro" id="IPR035986">
    <property type="entry name" value="PKD_dom_sf"/>
</dbReference>
<accession>A0A426TQL2</accession>
<dbReference type="Pfam" id="PF00801">
    <property type="entry name" value="PKD"/>
    <property type="match status" value="1"/>
</dbReference>
<name>A0A426TQL2_9CHLR</name>
<dbReference type="InterPro" id="IPR011123">
    <property type="entry name" value="Y_Y_Y"/>
</dbReference>
<dbReference type="SUPFAM" id="SSF49299">
    <property type="entry name" value="PKD domain"/>
    <property type="match status" value="1"/>
</dbReference>
<dbReference type="Pfam" id="PF07495">
    <property type="entry name" value="Y_Y_Y"/>
    <property type="match status" value="1"/>
</dbReference>
<organism evidence="2 3">
    <name type="scientific">Candidatus Viridilinea halotolerans</name>
    <dbReference type="NCBI Taxonomy" id="2491704"/>
    <lineage>
        <taxon>Bacteria</taxon>
        <taxon>Bacillati</taxon>
        <taxon>Chloroflexota</taxon>
        <taxon>Chloroflexia</taxon>
        <taxon>Chloroflexales</taxon>
        <taxon>Chloroflexineae</taxon>
        <taxon>Oscillochloridaceae</taxon>
        <taxon>Candidatus Viridilinea</taxon>
    </lineage>
</organism>
<dbReference type="CDD" id="cd00146">
    <property type="entry name" value="PKD"/>
    <property type="match status" value="1"/>
</dbReference>